<dbReference type="GO" id="GO:0046872">
    <property type="term" value="F:metal ion binding"/>
    <property type="evidence" value="ECO:0007669"/>
    <property type="project" value="InterPro"/>
</dbReference>
<gene>
    <name evidence="3" type="ORF">PRECH8_19590</name>
</gene>
<dbReference type="AlphaFoldDB" id="A0A916VG77"/>
<reference evidence="3" key="2">
    <citation type="journal article" date="2021" name="Data Brief">
        <title>Draft genome sequence data of the facultative, thermophilic, xylanolytic bacterium Paenibacillus sp. strain DA-C8.</title>
        <authorList>
            <person name="Chhe C."/>
            <person name="Uke A."/>
            <person name="Baramee S."/>
            <person name="Ungkulpasvich U."/>
            <person name="Tachaapaikoon C."/>
            <person name="Pason P."/>
            <person name="Waeonukul R."/>
            <person name="Ratanakhanokchai K."/>
            <person name="Kosugi A."/>
        </authorList>
    </citation>
    <scope>NUCLEOTIDE SEQUENCE</scope>
    <source>
        <strain evidence="3">DA-C8</strain>
    </source>
</reference>
<feature type="domain" description="ATP-grasp" evidence="2">
    <location>
        <begin position="203"/>
        <end position="454"/>
    </location>
</feature>
<keyword evidence="4" id="KW-1185">Reference proteome</keyword>
<dbReference type="InterPro" id="IPR026838">
    <property type="entry name" value="YheC/D"/>
</dbReference>
<dbReference type="GO" id="GO:0005524">
    <property type="term" value="F:ATP binding"/>
    <property type="evidence" value="ECO:0007669"/>
    <property type="project" value="UniProtKB-UniRule"/>
</dbReference>
<dbReference type="InterPro" id="IPR011761">
    <property type="entry name" value="ATP-grasp"/>
</dbReference>
<proteinExistence type="predicted"/>
<keyword evidence="1" id="KW-0067">ATP-binding</keyword>
<dbReference type="Pfam" id="PF14398">
    <property type="entry name" value="ATPgrasp_YheCD"/>
    <property type="match status" value="1"/>
</dbReference>
<dbReference type="Proteomes" id="UP000654993">
    <property type="component" value="Unassembled WGS sequence"/>
</dbReference>
<dbReference type="SUPFAM" id="SSF56059">
    <property type="entry name" value="Glutathione synthetase ATP-binding domain-like"/>
    <property type="match status" value="1"/>
</dbReference>
<evidence type="ECO:0000313" key="3">
    <source>
        <dbReference type="EMBL" id="GFR38663.1"/>
    </source>
</evidence>
<evidence type="ECO:0000256" key="1">
    <source>
        <dbReference type="PROSITE-ProRule" id="PRU00409"/>
    </source>
</evidence>
<reference evidence="3" key="1">
    <citation type="submission" date="2020-08" db="EMBL/GenBank/DDBJ databases">
        <authorList>
            <person name="Uke A."/>
            <person name="Chhe C."/>
            <person name="Baramee S."/>
            <person name="Kosugi A."/>
        </authorList>
    </citation>
    <scope>NUCLEOTIDE SEQUENCE</scope>
    <source>
        <strain evidence="3">DA-C8</strain>
    </source>
</reference>
<dbReference type="Gene3D" id="3.30.470.20">
    <property type="entry name" value="ATP-grasp fold, B domain"/>
    <property type="match status" value="1"/>
</dbReference>
<evidence type="ECO:0000259" key="2">
    <source>
        <dbReference type="PROSITE" id="PS50975"/>
    </source>
</evidence>
<dbReference type="PROSITE" id="PS50975">
    <property type="entry name" value="ATP_GRASP"/>
    <property type="match status" value="1"/>
</dbReference>
<dbReference type="RefSeq" id="WP_200966894.1">
    <property type="nucleotide sequence ID" value="NZ_BMAQ01000021.1"/>
</dbReference>
<dbReference type="EMBL" id="BMAQ01000021">
    <property type="protein sequence ID" value="GFR38663.1"/>
    <property type="molecule type" value="Genomic_DNA"/>
</dbReference>
<name>A0A916VG77_9BACL</name>
<accession>A0A916VG77</accession>
<comment type="caution">
    <text evidence="3">The sequence shown here is derived from an EMBL/GenBank/DDBJ whole genome shotgun (WGS) entry which is preliminary data.</text>
</comment>
<organism evidence="3 4">
    <name type="scientific">Insulibacter thermoxylanivorax</name>
    <dbReference type="NCBI Taxonomy" id="2749268"/>
    <lineage>
        <taxon>Bacteria</taxon>
        <taxon>Bacillati</taxon>
        <taxon>Bacillota</taxon>
        <taxon>Bacilli</taxon>
        <taxon>Bacillales</taxon>
        <taxon>Paenibacillaceae</taxon>
        <taxon>Insulibacter</taxon>
    </lineage>
</organism>
<sequence length="456" mass="51249">MSQASIKTEIQVLTNSLSLDEYMHMSASLIRRLRIPVHRPLTLIFGSRRLKLSVSPIARSKGFFLRFTDRIAEQLGLMDGDLLRLTYDRRTQTLKLGPLIGVLLPRQYASADRPYGSMTAFCQELHVASRIYGGLVYFFTPDGITSSEVIGLRSASRSFVRMQFPIPDIVYNRLTTRKLENTDSVQQFFTEVKSRRQGHVFNERFLDKNDVFYALARNASIRQYLPESHLFTNFAQLNNMSRRYRSVFLKPVTGSLGKGIIRVTRANGRILCQYASMNSTITRTSSSLKKAFVTIRSKVQGKRYLIQQGLTLISIQDRPVDFRALVQKNSKGKWTLTSIVGRIAGSRNFVSNLARGGTLCTARSALAQSNLPSSLLAAVYVRLKRAAVEIAEALDAEMPWHFAELGIDLAVDVHGKVWLLEVNSKPSKMEGTPISSGKIRPSVKKTLLYSRLLAGM</sequence>
<keyword evidence="1" id="KW-0547">Nucleotide-binding</keyword>
<evidence type="ECO:0000313" key="4">
    <source>
        <dbReference type="Proteomes" id="UP000654993"/>
    </source>
</evidence>
<protein>
    <recommendedName>
        <fullName evidence="2">ATP-grasp domain-containing protein</fullName>
    </recommendedName>
</protein>